<dbReference type="InterPro" id="IPR057326">
    <property type="entry name" value="KR_dom"/>
</dbReference>
<dbReference type="SUPFAM" id="SSF51735">
    <property type="entry name" value="NAD(P)-binding Rossmann-fold domains"/>
    <property type="match status" value="2"/>
</dbReference>
<dbReference type="InterPro" id="IPR050091">
    <property type="entry name" value="PKS_NRPS_Biosynth_Enz"/>
</dbReference>
<evidence type="ECO:0000256" key="7">
    <source>
        <dbReference type="ARBA" id="ARBA00023268"/>
    </source>
</evidence>
<dbReference type="SUPFAM" id="SSF53901">
    <property type="entry name" value="Thiolase-like"/>
    <property type="match status" value="1"/>
</dbReference>
<dbReference type="CDD" id="cd08956">
    <property type="entry name" value="KR_3_FAS_SDR_x"/>
    <property type="match status" value="1"/>
</dbReference>
<accession>A0A0B5ER79</accession>
<evidence type="ECO:0000259" key="14">
    <source>
        <dbReference type="PROSITE" id="PS52019"/>
    </source>
</evidence>
<dbReference type="FunFam" id="3.40.47.10:FF:000019">
    <property type="entry name" value="Polyketide synthase type I"/>
    <property type="match status" value="1"/>
</dbReference>
<keyword evidence="5" id="KW-0808">Transferase</keyword>
<dbReference type="InterPro" id="IPR042104">
    <property type="entry name" value="PKS_dehydratase_sf"/>
</dbReference>
<dbReference type="SUPFAM" id="SSF101173">
    <property type="entry name" value="Docking domain B of the erythromycin polyketide synthase (DEBS)"/>
    <property type="match status" value="1"/>
</dbReference>
<dbReference type="Gene3D" id="3.10.129.110">
    <property type="entry name" value="Polyketide synthase dehydratase"/>
    <property type="match status" value="1"/>
</dbReference>
<dbReference type="GO" id="GO:0033068">
    <property type="term" value="P:macrolide biosynthetic process"/>
    <property type="evidence" value="ECO:0007669"/>
    <property type="project" value="UniProtKB-ARBA"/>
</dbReference>
<evidence type="ECO:0000259" key="12">
    <source>
        <dbReference type="PROSITE" id="PS50075"/>
    </source>
</evidence>
<dbReference type="KEGG" id="sals:SLNWT_0900"/>
<dbReference type="SMART" id="SM00822">
    <property type="entry name" value="PKS_KR"/>
    <property type="match status" value="1"/>
</dbReference>
<gene>
    <name evidence="15" type="ORF">SLNWT_0900</name>
</gene>
<name>A0A0B5ER79_STRA4</name>
<dbReference type="InterPro" id="IPR032821">
    <property type="entry name" value="PKS_assoc"/>
</dbReference>
<dbReference type="Pfam" id="PF00698">
    <property type="entry name" value="Acyl_transf_1"/>
    <property type="match status" value="1"/>
</dbReference>
<feature type="active site" description="Proton donor; for dehydratase activity" evidence="9">
    <location>
        <position position="1158"/>
    </location>
</feature>
<keyword evidence="8" id="KW-0012">Acyltransferase</keyword>
<dbReference type="InterPro" id="IPR020806">
    <property type="entry name" value="PKS_PP-bd"/>
</dbReference>
<feature type="compositionally biased region" description="Gly residues" evidence="11">
    <location>
        <begin position="1851"/>
        <end position="1864"/>
    </location>
</feature>
<dbReference type="InterPro" id="IPR016036">
    <property type="entry name" value="Malonyl_transacylase_ACP-bd"/>
</dbReference>
<feature type="domain" description="PKS/mFAS DH" evidence="14">
    <location>
        <begin position="959"/>
        <end position="1238"/>
    </location>
</feature>
<dbReference type="Pfam" id="PF00550">
    <property type="entry name" value="PP-binding"/>
    <property type="match status" value="1"/>
</dbReference>
<dbReference type="InterPro" id="IPR014043">
    <property type="entry name" value="Acyl_transferase_dom"/>
</dbReference>
<evidence type="ECO:0000256" key="6">
    <source>
        <dbReference type="ARBA" id="ARBA00023194"/>
    </source>
</evidence>
<dbReference type="InterPro" id="IPR009081">
    <property type="entry name" value="PP-bd_ACP"/>
</dbReference>
<dbReference type="PROSITE" id="PS52004">
    <property type="entry name" value="KS3_2"/>
    <property type="match status" value="1"/>
</dbReference>
<feature type="coiled-coil region" evidence="10">
    <location>
        <begin position="4"/>
        <end position="31"/>
    </location>
</feature>
<dbReference type="Pfam" id="PF00109">
    <property type="entry name" value="ketoacyl-synt"/>
    <property type="match status" value="1"/>
</dbReference>
<dbReference type="InterPro" id="IPR014030">
    <property type="entry name" value="Ketoacyl_synth_N"/>
</dbReference>
<evidence type="ECO:0000256" key="2">
    <source>
        <dbReference type="ARBA" id="ARBA00004792"/>
    </source>
</evidence>
<dbReference type="InterPro" id="IPR049551">
    <property type="entry name" value="PKS_DH_C"/>
</dbReference>
<dbReference type="GO" id="GO:0004312">
    <property type="term" value="F:fatty acid synthase activity"/>
    <property type="evidence" value="ECO:0007669"/>
    <property type="project" value="TreeGrafter"/>
</dbReference>
<dbReference type="PANTHER" id="PTHR43775:SF51">
    <property type="entry name" value="INACTIVE PHENOLPHTHIOCEROL SYNTHESIS POLYKETIDE SYNTHASE TYPE I PKS1-RELATED"/>
    <property type="match status" value="1"/>
</dbReference>
<evidence type="ECO:0000256" key="9">
    <source>
        <dbReference type="PROSITE-ProRule" id="PRU01363"/>
    </source>
</evidence>
<evidence type="ECO:0000256" key="4">
    <source>
        <dbReference type="ARBA" id="ARBA00022553"/>
    </source>
</evidence>
<evidence type="ECO:0000313" key="15">
    <source>
        <dbReference type="EMBL" id="AJE81276.1"/>
    </source>
</evidence>
<dbReference type="InterPro" id="IPR036299">
    <property type="entry name" value="Polyketide_synth_docking_sf"/>
</dbReference>
<dbReference type="PROSITE" id="PS50075">
    <property type="entry name" value="CARRIER"/>
    <property type="match status" value="1"/>
</dbReference>
<dbReference type="PROSITE" id="PS52019">
    <property type="entry name" value="PKS_MFAS_DH"/>
    <property type="match status" value="1"/>
</dbReference>
<keyword evidence="3" id="KW-0596">Phosphopantetheine</keyword>
<dbReference type="SMART" id="SM00827">
    <property type="entry name" value="PKS_AT"/>
    <property type="match status" value="1"/>
</dbReference>
<evidence type="ECO:0000256" key="3">
    <source>
        <dbReference type="ARBA" id="ARBA00022450"/>
    </source>
</evidence>
<feature type="region of interest" description="Disordered" evidence="11">
    <location>
        <begin position="1850"/>
        <end position="1877"/>
    </location>
</feature>
<dbReference type="InterPro" id="IPR020841">
    <property type="entry name" value="PKS_Beta-ketoAc_synthase_dom"/>
</dbReference>
<dbReference type="SMART" id="SM00825">
    <property type="entry name" value="PKS_KS"/>
    <property type="match status" value="1"/>
</dbReference>
<feature type="region of interest" description="N-terminal hotdog fold" evidence="9">
    <location>
        <begin position="959"/>
        <end position="1085"/>
    </location>
</feature>
<evidence type="ECO:0000256" key="5">
    <source>
        <dbReference type="ARBA" id="ARBA00022679"/>
    </source>
</evidence>
<dbReference type="InterPro" id="IPR036291">
    <property type="entry name" value="NAD(P)-bd_dom_sf"/>
</dbReference>
<dbReference type="InterPro" id="IPR018201">
    <property type="entry name" value="Ketoacyl_synth_AS"/>
</dbReference>
<dbReference type="InterPro" id="IPR020807">
    <property type="entry name" value="PKS_DH"/>
</dbReference>
<dbReference type="InterPro" id="IPR001227">
    <property type="entry name" value="Ac_transferase_dom_sf"/>
</dbReference>
<dbReference type="Gene3D" id="3.40.50.720">
    <property type="entry name" value="NAD(P)-binding Rossmann-like Domain"/>
    <property type="match status" value="1"/>
</dbReference>
<dbReference type="EMBL" id="CP010519">
    <property type="protein sequence ID" value="AJE81276.1"/>
    <property type="molecule type" value="Genomic_DNA"/>
</dbReference>
<dbReference type="SMART" id="SM00823">
    <property type="entry name" value="PKS_PP"/>
    <property type="match status" value="1"/>
</dbReference>
<dbReference type="Gene3D" id="3.30.70.3290">
    <property type="match status" value="1"/>
</dbReference>
<dbReference type="Proteomes" id="UP000031523">
    <property type="component" value="Chromosome"/>
</dbReference>
<keyword evidence="16" id="KW-1185">Reference proteome</keyword>
<evidence type="ECO:0000256" key="8">
    <source>
        <dbReference type="ARBA" id="ARBA00023315"/>
    </source>
</evidence>
<dbReference type="SMART" id="SM01294">
    <property type="entry name" value="PKS_PP_betabranch"/>
    <property type="match status" value="1"/>
</dbReference>
<dbReference type="Gene3D" id="3.40.47.10">
    <property type="match status" value="1"/>
</dbReference>
<keyword evidence="6" id="KW-0045">Antibiotic biosynthesis</keyword>
<dbReference type="CDD" id="cd00833">
    <property type="entry name" value="PKS"/>
    <property type="match status" value="1"/>
</dbReference>
<dbReference type="Pfam" id="PF08659">
    <property type="entry name" value="KR"/>
    <property type="match status" value="1"/>
</dbReference>
<feature type="domain" description="Carrier" evidence="12">
    <location>
        <begin position="1723"/>
        <end position="1798"/>
    </location>
</feature>
<dbReference type="InterPro" id="IPR049552">
    <property type="entry name" value="PKS_DH_N"/>
</dbReference>
<dbReference type="FunFam" id="1.10.1200.10:FF:000007">
    <property type="entry name" value="Probable polyketide synthase pks17"/>
    <property type="match status" value="1"/>
</dbReference>
<dbReference type="GO" id="GO:0006633">
    <property type="term" value="P:fatty acid biosynthetic process"/>
    <property type="evidence" value="ECO:0007669"/>
    <property type="project" value="InterPro"/>
</dbReference>
<feature type="active site" description="Proton acceptor; for dehydratase activity" evidence="9">
    <location>
        <position position="991"/>
    </location>
</feature>
<dbReference type="GO" id="GO:0004315">
    <property type="term" value="F:3-oxoacyl-[acyl-carrier-protein] synthase activity"/>
    <property type="evidence" value="ECO:0007669"/>
    <property type="project" value="InterPro"/>
</dbReference>
<dbReference type="InterPro" id="IPR036736">
    <property type="entry name" value="ACP-like_sf"/>
</dbReference>
<evidence type="ECO:0000256" key="11">
    <source>
        <dbReference type="SAM" id="MobiDB-lite"/>
    </source>
</evidence>
<dbReference type="InterPro" id="IPR016035">
    <property type="entry name" value="Acyl_Trfase/lysoPLipase"/>
</dbReference>
<dbReference type="PROSITE" id="PS00606">
    <property type="entry name" value="KS3_1"/>
    <property type="match status" value="1"/>
</dbReference>
<dbReference type="Gene3D" id="1.10.1200.10">
    <property type="entry name" value="ACP-like"/>
    <property type="match status" value="1"/>
</dbReference>
<dbReference type="InterPro" id="IPR015083">
    <property type="entry name" value="NorB/c/GfsB-D-like_docking"/>
</dbReference>
<dbReference type="InterPro" id="IPR014031">
    <property type="entry name" value="Ketoacyl_synth_C"/>
</dbReference>
<dbReference type="PANTHER" id="PTHR43775">
    <property type="entry name" value="FATTY ACID SYNTHASE"/>
    <property type="match status" value="1"/>
</dbReference>
<dbReference type="FunFam" id="3.40.366.10:FF:000002">
    <property type="entry name" value="Probable polyketide synthase 2"/>
    <property type="match status" value="1"/>
</dbReference>
<feature type="region of interest" description="C-terminal hotdog fold" evidence="9">
    <location>
        <begin position="1097"/>
        <end position="1238"/>
    </location>
</feature>
<dbReference type="SUPFAM" id="SSF55048">
    <property type="entry name" value="Probable ACP-binding domain of malonyl-CoA ACP transacylase"/>
    <property type="match status" value="1"/>
</dbReference>
<protein>
    <submittedName>
        <fullName evidence="15">Polyketide synthase type I</fullName>
    </submittedName>
</protein>
<dbReference type="InterPro" id="IPR049900">
    <property type="entry name" value="PKS_mFAS_DH"/>
</dbReference>
<keyword evidence="4" id="KW-0597">Phosphoprotein</keyword>
<dbReference type="PROSITE" id="PS00012">
    <property type="entry name" value="PHOSPHOPANTETHEINE"/>
    <property type="match status" value="1"/>
</dbReference>
<dbReference type="InterPro" id="IPR006162">
    <property type="entry name" value="Ppantetheine_attach_site"/>
</dbReference>
<dbReference type="Pfam" id="PF02801">
    <property type="entry name" value="Ketoacyl-synt_C"/>
    <property type="match status" value="1"/>
</dbReference>
<feature type="region of interest" description="Disordered" evidence="11">
    <location>
        <begin position="455"/>
        <end position="483"/>
    </location>
</feature>
<dbReference type="GO" id="GO:0031177">
    <property type="term" value="F:phosphopantetheine binding"/>
    <property type="evidence" value="ECO:0007669"/>
    <property type="project" value="InterPro"/>
</dbReference>
<dbReference type="SUPFAM" id="SSF47336">
    <property type="entry name" value="ACP-like"/>
    <property type="match status" value="1"/>
</dbReference>
<evidence type="ECO:0000313" key="16">
    <source>
        <dbReference type="Proteomes" id="UP000031523"/>
    </source>
</evidence>
<dbReference type="Gene3D" id="3.40.366.10">
    <property type="entry name" value="Malonyl-Coenzyme A Acyl Carrier Protein, domain 2"/>
    <property type="match status" value="1"/>
</dbReference>
<organism evidence="15 16">
    <name type="scientific">Streptomyces albus (strain ATCC 21838 / DSM 41398 / FERM P-419 / JCM 4703 / NBRC 107858)</name>
    <dbReference type="NCBI Taxonomy" id="1081613"/>
    <lineage>
        <taxon>Bacteria</taxon>
        <taxon>Bacillati</taxon>
        <taxon>Actinomycetota</taxon>
        <taxon>Actinomycetes</taxon>
        <taxon>Kitasatosporales</taxon>
        <taxon>Streptomycetaceae</taxon>
        <taxon>Streptomyces</taxon>
    </lineage>
</organism>
<comment type="pathway">
    <text evidence="2">Antibiotic biosynthesis.</text>
</comment>
<feature type="domain" description="Ketosynthase family 3 (KS3)" evidence="13">
    <location>
        <begin position="33"/>
        <end position="458"/>
    </location>
</feature>
<sequence>MAAEEKLRDYLKRATAELRHVRQQLQDAQDQAHEPVAIIGMSCRYPGGVTSPEELWRLVADGTDAIAPFPADRGWDTEGLYDPDPEHPGTSYVREGGFLDGVTGFDAAFFGINRREALAMDPQQRLLMETSWEAVERAGIDASTLRGSRTGVFASVMYHDYAGLLEGQEELAGYVINGSAGSIASGRIAYTFGFEGPALTVDTACSSSLVTLHLAAEALRGGECTLALAGGATVMSTPASFVEFSRQRSLAPDGRCKAFSAAADGTGWGEGVGMLLLERLSDARRNGHPVLAVVRGSAVNQDGASNGLTAPNGPSQQRVIRQALERARLRPEEIDAVEAHGTGTALGDPIEAQSLLATYGQERAADHHLWLGSLKSNIGHSQAAAGVGGVIKMVMAMRHGVLPRSLHSEEPTTHVDWASGPVRLLSEARPWPETGRPRRAAVSSFGISGTNAHALLEEPPAPEPAPDAPGTSDAPGTPEAAEAQVAPAEALFTEPAATEPAPLLPFVLSARSPEALRERARLLAAQLTAAPGESLAALAASLLASRALFEHRAVVLAGERAVLLAELDRLAAGEPGESTVAGTALAAAPRPVFVFPGQGSQWTGMARELLDTSPVFTRRVTECAEALAPYTDWSLTEVLRGTEGAPSLDRVDVLQPALFAVMLGLAGLWRAAGIEPAAVVGHSQGEVAAAVVAGALTLPEAARVVALRSQALRDISGTSGMASLALSAEEATARLAPFPDRLSVAAVNGPGSTTVSGDGEALDALLTALDADGVWARRIPGVDTPGHSVHIEAVRDRMRTAFADLTPRPSPVPFFSTVTGSLLDTERLDGAYWYRNMRETVLFEPAVRALAEAGYAHFLEISPHPVLHVALGQTLDAAGQPHFLGESLRREQGGRGRLLASWAGACAHGLAPRWAAVLPPGTAPTTALPTYPFQREHFWPRPRRAGGDAASLGLGAAGHPLLGAAVELPGADGHLFTGRLARGTHPWLAEHALGENVLLPGTAFLELALHAGRLLGCPQVGELLLEAPLTLPAQGAVQLQLTVGAPEESGSRTLQVHARTELPGEESAPWTRHATGVLTPGTATTPLPGASWPPPGAQPLELDGHYEDFAAAGFAYGPAFRGLRAAWRHGGEILAEIALPGELAAEAARFGVHPALLDAALHAIPLGALGGDGGIGAGRLPFAWHGVRLHGPGASALRVRLAPAGEEAVSLEVADQSGLPVASVESLLLRPLPKGALTAARTDSLFRLTWEKTTAPGAAPVRWAVLGPGVPAPEGSQRFGGYEELAASLDEGPVPDAVLVAAEPGAEPRPELARVLALAQRFLAEERLSGTRLLYVTRGAAALPGDPAAPAERGAARLAPAAARGLLRSAVSENPGRFVLVDLADPVDPADAEPGAADPGSQRAAEGPALAAALATGEPELAVREGEVYAPRLARAAAAEPPALDPEGTVLVTGGTGTLGSAVARHLVTGHGVRRLLLVSRTGEAPELAAELTALGAETTLAACDTADREALAALLAGIPAAHPLTAVVHAAGVLDDGVIQSLTPRHLDAVLRAKADAARHLHALTRDADLAAFVLFSSAAALFGAPGQGNYAAANAALDALAAERRAEGLPAVSLAWGLWAEASGMTGHLDGAGLARIERDGVRALSTEEGLALFDAALGHEEALLAAFRVDTGELRRLPAGVPPLFRGLLPPAPAREEAPAPAAVPLARQLAGVAEGERRRILLDLVRGHAARVLGLAGALAVEEHKGFFDLGMDSLTVVQLRNQLGAATGLPLPTTLVFDHPTPAALVAYLETRLTAEPAPAPLPLTGELDVLERALRPLADQGSEEVRARLHARLTALAELVAVPGGASGGGNAPEGEGAGGREEATAEKLGSASADEIFDFIQKEFGKS</sequence>
<evidence type="ECO:0000259" key="13">
    <source>
        <dbReference type="PROSITE" id="PS52004"/>
    </source>
</evidence>
<dbReference type="Pfam" id="PF21089">
    <property type="entry name" value="PKS_DH_N"/>
    <property type="match status" value="1"/>
</dbReference>
<keyword evidence="7" id="KW-0511">Multifunctional enzyme</keyword>
<comment type="cofactor">
    <cofactor evidence="1">
        <name>pantetheine 4'-phosphate</name>
        <dbReference type="ChEBI" id="CHEBI:47942"/>
    </cofactor>
</comment>
<dbReference type="Pfam" id="PF16197">
    <property type="entry name" value="KAsynt_C_assoc"/>
    <property type="match status" value="1"/>
</dbReference>
<proteinExistence type="predicted"/>
<dbReference type="InterPro" id="IPR016039">
    <property type="entry name" value="Thiolase-like"/>
</dbReference>
<dbReference type="SUPFAM" id="SSF52151">
    <property type="entry name" value="FabD/lysophospholipase-like"/>
    <property type="match status" value="1"/>
</dbReference>
<evidence type="ECO:0000256" key="1">
    <source>
        <dbReference type="ARBA" id="ARBA00001957"/>
    </source>
</evidence>
<keyword evidence="10" id="KW-0175">Coiled coil</keyword>
<dbReference type="SMART" id="SM00826">
    <property type="entry name" value="PKS_DH"/>
    <property type="match status" value="1"/>
</dbReference>
<dbReference type="Pfam" id="PF08990">
    <property type="entry name" value="Docking"/>
    <property type="match status" value="1"/>
</dbReference>
<dbReference type="InterPro" id="IPR013968">
    <property type="entry name" value="PKS_KR"/>
</dbReference>
<evidence type="ECO:0000256" key="10">
    <source>
        <dbReference type="SAM" id="Coils"/>
    </source>
</evidence>
<dbReference type="Pfam" id="PF14765">
    <property type="entry name" value="PS-DH"/>
    <property type="match status" value="1"/>
</dbReference>
<reference evidence="15 16" key="1">
    <citation type="submission" date="2015-01" db="EMBL/GenBank/DDBJ databases">
        <title>Enhanced salinomycin production by adjusting the supply of polyketide extender units in Streptomyce albus DSM 41398.</title>
        <authorList>
            <person name="Lu C."/>
        </authorList>
    </citation>
    <scope>NUCLEOTIDE SEQUENCE [LARGE SCALE GENOMIC DNA]</scope>
    <source>
        <strain evidence="16">ATCC 21838 / DSM 41398 / FERM P-419 / JCM 4703 / NBRC 107858</strain>
    </source>
</reference>